<dbReference type="PANTHER" id="PTHR30501:SF2">
    <property type="entry name" value="UPF0597 PROTEIN YHAM"/>
    <property type="match status" value="1"/>
</dbReference>
<dbReference type="EMBL" id="CP007711">
    <property type="protein sequence ID" value="AIV03426.1"/>
    <property type="molecule type" value="Genomic_DNA"/>
</dbReference>
<dbReference type="Pfam" id="PF03313">
    <property type="entry name" value="SDH_alpha"/>
    <property type="match status" value="1"/>
</dbReference>
<dbReference type="GO" id="GO:0019450">
    <property type="term" value="P:L-cysteine catabolic process to pyruvate"/>
    <property type="evidence" value="ECO:0007669"/>
    <property type="project" value="TreeGrafter"/>
</dbReference>
<evidence type="ECO:0000313" key="3">
    <source>
        <dbReference type="Proteomes" id="UP000030066"/>
    </source>
</evidence>
<gene>
    <name evidence="2" type="ORF">MGM1_0390</name>
</gene>
<reference evidence="2 3" key="1">
    <citation type="journal article" date="2014" name="PLoS ONE">
        <title>An emerging Mycoplasma associated with trichomoniasis, vaginal infection and disease.</title>
        <authorList>
            <consortium name="Vaginal Microbiome Consortium"/>
            <person name="Fettweis J.M."/>
            <person name="Serrano M.G."/>
            <person name="Huang B."/>
            <person name="Brooks J.P."/>
            <person name="Glascock A.L."/>
            <person name="Sheth N.U."/>
            <person name="Strauss J.F.III."/>
            <person name="Jefferson K.K."/>
            <person name="Buck G.A."/>
        </authorList>
    </citation>
    <scope>NUCLEOTIDE SEQUENCE [LARGE SCALE GENOMIC DNA]</scope>
    <source>
        <strain evidence="2 3">VCU_M1</strain>
    </source>
</reference>
<organism evidence="2 3">
    <name type="scientific">Candidatus Malacoplasma girerdii</name>
    <dbReference type="NCBI Taxonomy" id="1318617"/>
    <lineage>
        <taxon>Bacteria</taxon>
        <taxon>Bacillati</taxon>
        <taxon>Mycoplasmatota</taxon>
        <taxon>Mycoplasmoidales</taxon>
        <taxon>Mycoplasmoidaceae</taxon>
        <taxon>Malacoplasma</taxon>
    </lineage>
</organism>
<dbReference type="Proteomes" id="UP000030066">
    <property type="component" value="Chromosome"/>
</dbReference>
<dbReference type="InterPro" id="IPR005130">
    <property type="entry name" value="Ser_deHydtase-like_asu"/>
</dbReference>
<sequence>MSNNKNISNKKMTKEEFLFEKMKRLIVPAYGCTEIGVIGYPCALCYEQFKGKKIKKITVDMSPFVYKNAARVGVPNLGQCGITMIAAVGAYICEPSRKLELFSQVTEEQRSKGQKLVDENKVNITINQNCDPVYCHTILETEEGDKAECLIEEHHDDVKWLKVNGKEVKVNQIKPHTSNELVSSVELPPLEEIYTPDDYTLKDFYDIVMNAKYEDLMYLEKVFVINQQISHYGTKHIIPGSFTDTFAKAFPAPRTWKQEVIYETCAAIDARMFGASLPVLSSCGSGDHGLTISIPQYVFHILNKSDIEVFVRGLCIANLITWKVKYAIGALSSMCGSVVAAATGSFIGMGVQIGLNVKQLEDLFNSCLCQFAGVICDGAKMSCTYKVAGALNNGFMALNLVRKGYRVQPRDGIVFEDPEKTLSVYKQISHDNSKNTNNSIVNKLNEINKEY</sequence>
<accession>A0A097SS76</accession>
<proteinExistence type="predicted"/>
<dbReference type="HOGENOM" id="CLU_051840_0_0_14"/>
<dbReference type="GO" id="GO:0080146">
    <property type="term" value="F:L-cysteine desulfhydrase activity"/>
    <property type="evidence" value="ECO:0007669"/>
    <property type="project" value="TreeGrafter"/>
</dbReference>
<dbReference type="PANTHER" id="PTHR30501">
    <property type="entry name" value="UPF0597 PROTEIN YHAM"/>
    <property type="match status" value="1"/>
</dbReference>
<evidence type="ECO:0000259" key="1">
    <source>
        <dbReference type="Pfam" id="PF03313"/>
    </source>
</evidence>
<evidence type="ECO:0000313" key="2">
    <source>
        <dbReference type="EMBL" id="AIV03426.1"/>
    </source>
</evidence>
<dbReference type="InterPro" id="IPR021144">
    <property type="entry name" value="UPF0597"/>
</dbReference>
<feature type="domain" description="Serine dehydratase-like alpha subunit" evidence="1">
    <location>
        <begin position="99"/>
        <end position="441"/>
    </location>
</feature>
<dbReference type="PIRSF" id="PIRSF006054">
    <property type="entry name" value="UCP006054"/>
    <property type="match status" value="1"/>
</dbReference>
<protein>
    <submittedName>
        <fullName evidence="2">Serine dehydratase</fullName>
    </submittedName>
</protein>
<dbReference type="AlphaFoldDB" id="A0A097SS76"/>
<name>A0A097SS76_9BACT</name>
<dbReference type="STRING" id="1318617.MGM1_0390"/>
<dbReference type="eggNOG" id="COG3681">
    <property type="taxonomic scope" value="Bacteria"/>
</dbReference>
<keyword evidence="3" id="KW-1185">Reference proteome</keyword>
<dbReference type="KEGG" id="mgj:MGM1_0390"/>